<evidence type="ECO:0000256" key="2">
    <source>
        <dbReference type="ARBA" id="ARBA00034247"/>
    </source>
</evidence>
<dbReference type="GO" id="GO:0043709">
    <property type="term" value="P:cell adhesion involved in single-species biofilm formation"/>
    <property type="evidence" value="ECO:0007669"/>
    <property type="project" value="TreeGrafter"/>
</dbReference>
<dbReference type="InterPro" id="IPR050469">
    <property type="entry name" value="Diguanylate_Cyclase"/>
</dbReference>
<dbReference type="NCBIfam" id="TIGR00254">
    <property type="entry name" value="GGDEF"/>
    <property type="match status" value="1"/>
</dbReference>
<keyword evidence="5" id="KW-1185">Reference proteome</keyword>
<dbReference type="FunFam" id="3.30.70.270:FF:000001">
    <property type="entry name" value="Diguanylate cyclase domain protein"/>
    <property type="match status" value="1"/>
</dbReference>
<dbReference type="GO" id="GO:1902201">
    <property type="term" value="P:negative regulation of bacterial-type flagellum-dependent cell motility"/>
    <property type="evidence" value="ECO:0007669"/>
    <property type="project" value="TreeGrafter"/>
</dbReference>
<dbReference type="GO" id="GO:0052621">
    <property type="term" value="F:diguanylate cyclase activity"/>
    <property type="evidence" value="ECO:0007669"/>
    <property type="project" value="UniProtKB-EC"/>
</dbReference>
<dbReference type="AlphaFoldDB" id="A0A1X7MYX6"/>
<dbReference type="EC" id="2.7.7.65" evidence="1"/>
<dbReference type="RefSeq" id="WP_139832161.1">
    <property type="nucleotide sequence ID" value="NZ_FXBL01000004.1"/>
</dbReference>
<dbReference type="PANTHER" id="PTHR45138">
    <property type="entry name" value="REGULATORY COMPONENTS OF SENSORY TRANSDUCTION SYSTEM"/>
    <property type="match status" value="1"/>
</dbReference>
<dbReference type="Proteomes" id="UP000193083">
    <property type="component" value="Unassembled WGS sequence"/>
</dbReference>
<dbReference type="Pfam" id="PF00990">
    <property type="entry name" value="GGDEF"/>
    <property type="match status" value="1"/>
</dbReference>
<sequence>MSTYSRLGTLACILAALVLDGFLQESGRWELGDRWINNVLIPLVVAPPFFGFLLSKLRELSLAHAALSRVASRDPLTDCLNRRAFSSLIEAYLERFDANRGRSVGALLILDVDNFKSVNDSFGHDEGDEALRLIARVVQSNVRELDLVARLGGEEFGVFLPSTDPKVAHSVAERIRTAVEDAPFFPSGKRHALSLSVGGTTFSTRATYLQLYRHADRRLYLAKNAGRNRVCIADYFDGSSENQQLLGVA</sequence>
<dbReference type="PANTHER" id="PTHR45138:SF9">
    <property type="entry name" value="DIGUANYLATE CYCLASE DGCM-RELATED"/>
    <property type="match status" value="1"/>
</dbReference>
<comment type="catalytic activity">
    <reaction evidence="2">
        <text>2 GTP = 3',3'-c-di-GMP + 2 diphosphate</text>
        <dbReference type="Rhea" id="RHEA:24898"/>
        <dbReference type="ChEBI" id="CHEBI:33019"/>
        <dbReference type="ChEBI" id="CHEBI:37565"/>
        <dbReference type="ChEBI" id="CHEBI:58805"/>
        <dbReference type="EC" id="2.7.7.65"/>
    </reaction>
</comment>
<dbReference type="PROSITE" id="PS50887">
    <property type="entry name" value="GGDEF"/>
    <property type="match status" value="1"/>
</dbReference>
<dbReference type="InterPro" id="IPR043128">
    <property type="entry name" value="Rev_trsase/Diguanyl_cyclase"/>
</dbReference>
<evidence type="ECO:0000259" key="3">
    <source>
        <dbReference type="PROSITE" id="PS50887"/>
    </source>
</evidence>
<dbReference type="SUPFAM" id="SSF55073">
    <property type="entry name" value="Nucleotide cyclase"/>
    <property type="match status" value="1"/>
</dbReference>
<accession>A0A1X7MYX6</accession>
<dbReference type="GO" id="GO:0005886">
    <property type="term" value="C:plasma membrane"/>
    <property type="evidence" value="ECO:0007669"/>
    <property type="project" value="TreeGrafter"/>
</dbReference>
<reference evidence="4 5" key="1">
    <citation type="submission" date="2017-04" db="EMBL/GenBank/DDBJ databases">
        <authorList>
            <person name="Afonso C.L."/>
            <person name="Miller P.J."/>
            <person name="Scott M.A."/>
            <person name="Spackman E."/>
            <person name="Goraichik I."/>
            <person name="Dimitrov K.M."/>
            <person name="Suarez D.L."/>
            <person name="Swayne D.E."/>
        </authorList>
    </citation>
    <scope>NUCLEOTIDE SEQUENCE [LARGE SCALE GENOMIC DNA]</scope>
    <source>
        <strain evidence="4 5">B5P</strain>
    </source>
</reference>
<dbReference type="EMBL" id="FXBL01000004">
    <property type="protein sequence ID" value="SMH30093.1"/>
    <property type="molecule type" value="Genomic_DNA"/>
</dbReference>
<dbReference type="CDD" id="cd01949">
    <property type="entry name" value="GGDEF"/>
    <property type="match status" value="1"/>
</dbReference>
<proteinExistence type="predicted"/>
<protein>
    <recommendedName>
        <fullName evidence="1">diguanylate cyclase</fullName>
        <ecNumber evidence="1">2.7.7.65</ecNumber>
    </recommendedName>
</protein>
<dbReference type="InterPro" id="IPR029787">
    <property type="entry name" value="Nucleotide_cyclase"/>
</dbReference>
<evidence type="ECO:0000256" key="1">
    <source>
        <dbReference type="ARBA" id="ARBA00012528"/>
    </source>
</evidence>
<name>A0A1X7MYX6_9HYPH</name>
<feature type="domain" description="GGDEF" evidence="3">
    <location>
        <begin position="103"/>
        <end position="235"/>
    </location>
</feature>
<gene>
    <name evidence="4" type="ORF">SAMN02982922_0992</name>
</gene>
<evidence type="ECO:0000313" key="5">
    <source>
        <dbReference type="Proteomes" id="UP000193083"/>
    </source>
</evidence>
<dbReference type="InterPro" id="IPR000160">
    <property type="entry name" value="GGDEF_dom"/>
</dbReference>
<dbReference type="OrthoDB" id="9812260at2"/>
<dbReference type="Gene3D" id="3.30.70.270">
    <property type="match status" value="1"/>
</dbReference>
<evidence type="ECO:0000313" key="4">
    <source>
        <dbReference type="EMBL" id="SMH30093.1"/>
    </source>
</evidence>
<organism evidence="4 5">
    <name type="scientific">Mesorhizobium australicum</name>
    <dbReference type="NCBI Taxonomy" id="536018"/>
    <lineage>
        <taxon>Bacteria</taxon>
        <taxon>Pseudomonadati</taxon>
        <taxon>Pseudomonadota</taxon>
        <taxon>Alphaproteobacteria</taxon>
        <taxon>Hyphomicrobiales</taxon>
        <taxon>Phyllobacteriaceae</taxon>
        <taxon>Mesorhizobium</taxon>
    </lineage>
</organism>
<dbReference type="SMART" id="SM00267">
    <property type="entry name" value="GGDEF"/>
    <property type="match status" value="1"/>
</dbReference>